<proteinExistence type="predicted"/>
<dbReference type="CDD" id="cd00170">
    <property type="entry name" value="SEC14"/>
    <property type="match status" value="1"/>
</dbReference>
<feature type="compositionally biased region" description="Polar residues" evidence="1">
    <location>
        <begin position="179"/>
        <end position="204"/>
    </location>
</feature>
<dbReference type="AlphaFoldDB" id="A0AAW3BRJ1"/>
<name>A0AAW3BRJ1_9TRYP</name>
<gene>
    <name evidence="3" type="ORF">Q4I28_003863</name>
</gene>
<evidence type="ECO:0000259" key="2">
    <source>
        <dbReference type="PROSITE" id="PS50191"/>
    </source>
</evidence>
<protein>
    <submittedName>
        <fullName evidence="3">CRAL/TRIO domain containing protein</fullName>
    </submittedName>
</protein>
<dbReference type="InterPro" id="IPR001251">
    <property type="entry name" value="CRAL-TRIO_dom"/>
</dbReference>
<dbReference type="Pfam" id="PF00650">
    <property type="entry name" value="CRAL_TRIO"/>
    <property type="match status" value="2"/>
</dbReference>
<feature type="compositionally biased region" description="Low complexity" evidence="1">
    <location>
        <begin position="362"/>
        <end position="373"/>
    </location>
</feature>
<keyword evidence="4" id="KW-1185">Reference proteome</keyword>
<feature type="region of interest" description="Disordered" evidence="1">
    <location>
        <begin position="179"/>
        <end position="207"/>
    </location>
</feature>
<dbReference type="Proteomes" id="UP001501274">
    <property type="component" value="Unassembled WGS sequence"/>
</dbReference>
<dbReference type="EMBL" id="JBAMZN010000024">
    <property type="protein sequence ID" value="KAL0524687.1"/>
    <property type="molecule type" value="Genomic_DNA"/>
</dbReference>
<dbReference type="InterPro" id="IPR053012">
    <property type="entry name" value="ER-organelle_contact"/>
</dbReference>
<dbReference type="GO" id="GO:0012505">
    <property type="term" value="C:endomembrane system"/>
    <property type="evidence" value="ECO:0007669"/>
    <property type="project" value="TreeGrafter"/>
</dbReference>
<dbReference type="PANTHER" id="PTHR46384">
    <property type="entry name" value="MOTILE SPERM DOMAIN-CONTAINING PROTEIN 2"/>
    <property type="match status" value="1"/>
</dbReference>
<dbReference type="PROSITE" id="PS50191">
    <property type="entry name" value="CRAL_TRIO"/>
    <property type="match status" value="1"/>
</dbReference>
<feature type="domain" description="CRAL-TRIO" evidence="2">
    <location>
        <begin position="111"/>
        <end position="321"/>
    </location>
</feature>
<sequence>MNTEQQHFKEIHREAVILAEMKRRLGLSVTTAVLSPAAAHASAATAATVLKSSEEEEVARNVYDMYGLSMATVNAYLLRYLRSKGLNIDDAVAKLRRRRAFEQTLPMISITPTTVAALRSGAFYLLNRDLKGRPVLYINIAAFTLPTLELDEAQRILVIIAEFMQAQCLLKNNEDAAEQQQQRSNSTAAANSFVNGSRENNRGGTTAAAQAVAEVEEAVSHLQQFTLLINEEGRSWALQAPFLNNLIILLGMLPKYYPLMLGAALVLGASFEVRTAIKACLSSSSADVRESVQMIERDDLPRYMDARNIPIELGGRAQLVGSAMHFSDAVLRHWFALTTRIEEERVCGGGVHDSKAPPTPPATAADPAGDARAVNSRKEGRGVETISHPLLRPLYVPPPPLGTTQRGISLQRHAIEFQHLSSNGVSIAGEIIGSGSLGLRQPSKCGGSSNTYNRRHDVMPLTTAVITTPHGTPGGQKDLAAATVTFGTLRTEDVTDDGICSALSAPDDCDDGVENDSGVGLHTPNSGVPTYQLYTAASSSFAGSLAAEGEMHQAFLGASHNRHHLTASMRNSASATMSREEAAHFVDYPDAAIAALRQERRRRQRAEQALQFRDLGVALDMRNASRIERELAAMHQDLNVLVAEILVKAEAAKTRQNAPPTLKQLLDLTLTAFENATRTPSSVPAMVLAEPAQRDDVSSRCCIFM</sequence>
<organism evidence="3 4">
    <name type="scientific">Leishmania naiffi</name>
    <dbReference type="NCBI Taxonomy" id="5678"/>
    <lineage>
        <taxon>Eukaryota</taxon>
        <taxon>Discoba</taxon>
        <taxon>Euglenozoa</taxon>
        <taxon>Kinetoplastea</taxon>
        <taxon>Metakinetoplastina</taxon>
        <taxon>Trypanosomatida</taxon>
        <taxon>Trypanosomatidae</taxon>
        <taxon>Leishmaniinae</taxon>
        <taxon>Leishmania</taxon>
        <taxon>Leishmania naiffi species complex</taxon>
    </lineage>
</organism>
<dbReference type="InterPro" id="IPR036865">
    <property type="entry name" value="CRAL-TRIO_dom_sf"/>
</dbReference>
<reference evidence="3 4" key="1">
    <citation type="submission" date="2024-02" db="EMBL/GenBank/DDBJ databases">
        <title>FIRST GENOME SEQUENCES OF Leishmania (Viannia) shawi, Leishmania (Viannia) lindenbergi AND Leishmania (Viannia) utingensis.</title>
        <authorList>
            <person name="Resadore F."/>
            <person name="Custodio M.G.F."/>
            <person name="Boite M.C."/>
            <person name="Cupolillo E."/>
            <person name="Ferreira G.E.M."/>
        </authorList>
    </citation>
    <scope>NUCLEOTIDE SEQUENCE [LARGE SCALE GENOMIC DNA]</scope>
    <source>
        <strain evidence="3 4">MDAS/BR/1979/M5533</strain>
    </source>
</reference>
<evidence type="ECO:0000313" key="4">
    <source>
        <dbReference type="Proteomes" id="UP001501274"/>
    </source>
</evidence>
<dbReference type="SUPFAM" id="SSF52087">
    <property type="entry name" value="CRAL/TRIO domain"/>
    <property type="match status" value="1"/>
</dbReference>
<dbReference type="PANTHER" id="PTHR46384:SF1">
    <property type="entry name" value="MOTILE SPERM DOMAIN-CONTAINING PROTEIN 2"/>
    <property type="match status" value="1"/>
</dbReference>
<comment type="caution">
    <text evidence="3">The sequence shown here is derived from an EMBL/GenBank/DDBJ whole genome shotgun (WGS) entry which is preliminary data.</text>
</comment>
<dbReference type="GO" id="GO:0140284">
    <property type="term" value="C:endoplasmic reticulum-endosome membrane contact site"/>
    <property type="evidence" value="ECO:0007669"/>
    <property type="project" value="TreeGrafter"/>
</dbReference>
<evidence type="ECO:0000313" key="3">
    <source>
        <dbReference type="EMBL" id="KAL0524687.1"/>
    </source>
</evidence>
<dbReference type="Gene3D" id="3.40.525.10">
    <property type="entry name" value="CRAL-TRIO lipid binding domain"/>
    <property type="match status" value="1"/>
</dbReference>
<feature type="region of interest" description="Disordered" evidence="1">
    <location>
        <begin position="349"/>
        <end position="380"/>
    </location>
</feature>
<accession>A0AAW3BRJ1</accession>
<evidence type="ECO:0000256" key="1">
    <source>
        <dbReference type="SAM" id="MobiDB-lite"/>
    </source>
</evidence>